<evidence type="ECO:0000313" key="4">
    <source>
        <dbReference type="Proteomes" id="UP000245839"/>
    </source>
</evidence>
<dbReference type="AlphaFoldDB" id="A0A2Y9C935"/>
<dbReference type="EMBL" id="UETC01000017">
    <property type="protein sequence ID" value="SSA51213.1"/>
    <property type="molecule type" value="Genomic_DNA"/>
</dbReference>
<protein>
    <recommendedName>
        <fullName evidence="6">Concanavalin A-like lectin/glucanase superfamily protein</fullName>
    </recommendedName>
</protein>
<dbReference type="Proteomes" id="UP000251571">
    <property type="component" value="Unassembled WGS sequence"/>
</dbReference>
<keyword evidence="1" id="KW-0812">Transmembrane</keyword>
<gene>
    <name evidence="2" type="ORF">BCF38_11743</name>
    <name evidence="3" type="ORF">SAMN05421539_11743</name>
</gene>
<keyword evidence="4" id="KW-1185">Reference proteome</keyword>
<organism evidence="3 5">
    <name type="scientific">Jannaschia seohaensis</name>
    <dbReference type="NCBI Taxonomy" id="475081"/>
    <lineage>
        <taxon>Bacteria</taxon>
        <taxon>Pseudomonadati</taxon>
        <taxon>Pseudomonadota</taxon>
        <taxon>Alphaproteobacteria</taxon>
        <taxon>Rhodobacterales</taxon>
        <taxon>Roseobacteraceae</taxon>
        <taxon>Jannaschia</taxon>
    </lineage>
</organism>
<evidence type="ECO:0000313" key="3">
    <source>
        <dbReference type="EMBL" id="SSA51213.1"/>
    </source>
</evidence>
<dbReference type="OrthoDB" id="5525128at2"/>
<evidence type="ECO:0000256" key="1">
    <source>
        <dbReference type="SAM" id="Phobius"/>
    </source>
</evidence>
<evidence type="ECO:0000313" key="5">
    <source>
        <dbReference type="Proteomes" id="UP000251571"/>
    </source>
</evidence>
<keyword evidence="1" id="KW-0472">Membrane</keyword>
<sequence>MSDQFFKDESGAVTVDWVVLTAALVGLGIAVLSTVSIGVEDVTGDTVAAMDGDSVIRTSFLRSVTDRFQADAVLAVGSTFRDLEDVQRFSFKMDAQLSAGDNGILWEAGGSVHSTILYQHDGVLYLQSGSSSGVGEAANRGEAVWQVTDGDYTIEGSLDSNTGLALYIDGKLVSQSSYQHSRVAGPNPGGVGGIAGDAPPNRGGFGAGDGHPGVGELSLFIDQTTGDEVGG</sequence>
<dbReference type="EMBL" id="QGDJ01000017">
    <property type="protein sequence ID" value="PWJ12110.1"/>
    <property type="molecule type" value="Genomic_DNA"/>
</dbReference>
<accession>A0A2Y9C935</accession>
<dbReference type="RefSeq" id="WP_109566243.1">
    <property type="nucleotide sequence ID" value="NZ_QGDJ01000017.1"/>
</dbReference>
<feature type="transmembrane region" description="Helical" evidence="1">
    <location>
        <begin position="12"/>
        <end position="32"/>
    </location>
</feature>
<dbReference type="Proteomes" id="UP000245839">
    <property type="component" value="Unassembled WGS sequence"/>
</dbReference>
<reference evidence="3 5" key="1">
    <citation type="submission" date="2016-10" db="EMBL/GenBank/DDBJ databases">
        <authorList>
            <person name="Cai Z."/>
        </authorList>
    </citation>
    <scope>NUCLEOTIDE SEQUENCE [LARGE SCALE GENOMIC DNA]</scope>
    <source>
        <strain evidence="3 5">DSM 25227</strain>
    </source>
</reference>
<evidence type="ECO:0008006" key="6">
    <source>
        <dbReference type="Google" id="ProtNLM"/>
    </source>
</evidence>
<dbReference type="Gene3D" id="2.60.120.200">
    <property type="match status" value="1"/>
</dbReference>
<reference evidence="2 4" key="2">
    <citation type="submission" date="2018-03" db="EMBL/GenBank/DDBJ databases">
        <title>Genomic Encyclopedia of Archaeal and Bacterial Type Strains, Phase II (KMG-II): from individual species to whole genera.</title>
        <authorList>
            <person name="Goeker M."/>
        </authorList>
    </citation>
    <scope>NUCLEOTIDE SEQUENCE [LARGE SCALE GENOMIC DNA]</scope>
    <source>
        <strain evidence="2 4">DSM 25227</strain>
    </source>
</reference>
<keyword evidence="1" id="KW-1133">Transmembrane helix</keyword>
<name>A0A2Y9C935_9RHOB</name>
<evidence type="ECO:0000313" key="2">
    <source>
        <dbReference type="EMBL" id="PWJ12110.1"/>
    </source>
</evidence>
<proteinExistence type="predicted"/>